<comment type="caution">
    <text evidence="1">The sequence shown here is derived from an EMBL/GenBank/DDBJ whole genome shotgun (WGS) entry which is preliminary data.</text>
</comment>
<dbReference type="RefSeq" id="WP_114795528.1">
    <property type="nucleotide sequence ID" value="NZ_QQZY01000002.1"/>
</dbReference>
<dbReference type="EMBL" id="QQZY01000002">
    <property type="protein sequence ID" value="RDI75311.1"/>
    <property type="molecule type" value="Genomic_DNA"/>
</dbReference>
<proteinExistence type="predicted"/>
<sequence length="74" mass="7825">MSESGRADPGGSLPEVEEWGARAHAALFVVRDGLEAERERIVSEAAALASAVLGEQVAGASVALVRRRLEQVLR</sequence>
<accession>A0A7M2Z0I1</accession>
<evidence type="ECO:0000313" key="1">
    <source>
        <dbReference type="EMBL" id="RDI75311.1"/>
    </source>
</evidence>
<name>A0A7M2Z0I1_9ACTN</name>
<keyword evidence="2" id="KW-1185">Reference proteome</keyword>
<dbReference type="Proteomes" id="UP000254134">
    <property type="component" value="Unassembled WGS sequence"/>
</dbReference>
<reference evidence="1 2" key="1">
    <citation type="submission" date="2018-07" db="EMBL/GenBank/DDBJ databases">
        <title>High-quality-draft genome sequence of Gaiella occulta.</title>
        <authorList>
            <person name="Severino R."/>
            <person name="Froufe H.J.C."/>
            <person name="Rainey F.A."/>
            <person name="Barroso C."/>
            <person name="Albuquerque L."/>
            <person name="Lobo-Da-Cunha A."/>
            <person name="Da Costa M.S."/>
            <person name="Egas C."/>
        </authorList>
    </citation>
    <scope>NUCLEOTIDE SEQUENCE [LARGE SCALE GENOMIC DNA]</scope>
    <source>
        <strain evidence="1 2">F2-233</strain>
    </source>
</reference>
<evidence type="ECO:0000313" key="2">
    <source>
        <dbReference type="Proteomes" id="UP000254134"/>
    </source>
</evidence>
<reference evidence="2" key="2">
    <citation type="journal article" date="2019" name="MicrobiologyOpen">
        <title>High-quality draft genome sequence of Gaiella occulta isolated from a 150 meter deep mineral water borehole and comparison with the genome sequences of other deep-branching lineages of the phylum Actinobacteria.</title>
        <authorList>
            <person name="Severino R."/>
            <person name="Froufe H.J.C."/>
            <person name="Barroso C."/>
            <person name="Albuquerque L."/>
            <person name="Lobo-da-Cunha A."/>
            <person name="da Costa M.S."/>
            <person name="Egas C."/>
        </authorList>
    </citation>
    <scope>NUCLEOTIDE SEQUENCE [LARGE SCALE GENOMIC DNA]</scope>
    <source>
        <strain evidence="2">F2-233</strain>
    </source>
</reference>
<organism evidence="1 2">
    <name type="scientific">Gaiella occulta</name>
    <dbReference type="NCBI Taxonomy" id="1002870"/>
    <lineage>
        <taxon>Bacteria</taxon>
        <taxon>Bacillati</taxon>
        <taxon>Actinomycetota</taxon>
        <taxon>Thermoleophilia</taxon>
        <taxon>Gaiellales</taxon>
        <taxon>Gaiellaceae</taxon>
        <taxon>Gaiella</taxon>
    </lineage>
</organism>
<dbReference type="AlphaFoldDB" id="A0A7M2Z0I1"/>
<protein>
    <submittedName>
        <fullName evidence="1">Uncharacterized protein</fullName>
    </submittedName>
</protein>
<gene>
    <name evidence="1" type="ORF">Gocc_1109</name>
</gene>